<dbReference type="SUPFAM" id="SSF88874">
    <property type="entry name" value="Receptor-binding domain of short tail fibre protein gp12"/>
    <property type="match status" value="1"/>
</dbReference>
<dbReference type="Proteomes" id="UP001059745">
    <property type="component" value="Chromosome 1"/>
</dbReference>
<sequence length="865" mass="89356">MAGNLIQITDAGRAALVAPGNTGTVAHRVVSIGLATAAFAFDRAMLAMPNERKRITTFGGENVAADTIHVVLQDDTDDQYALYGFGLYLDSGVLFGVYVQDAPIMEKSPAAILLLAADAVFATIDAAQLEFGPTTFLNPPATTERQGVVELATVDEVAAGADATRAVTPLGAAKRYMPISGGIFSGPIAVQASVDTNNAQVVVSPAVGKLGAESKVRFSAAFGDPKYDDTSPRVVASVRAGFNGGVWGSEYLDFHLNRVPNDARDDANMDRVLRLAAGGRAVIGATQDDGGTALQVGGSVRANNYGIGDQSSKASGLIGISNGTNGPNVGFYGRESIGGGAITLSTGGKERLRLKGDGKLLIGTDTPDASAAVLQVAGAASVTGSIIANGTSAFARGVQSTGLDDGGGSFRATNGGYGAFLRNDGSHIYLLSTKKGDPLGSFNDYRPFAWDLDSGYVTIDYNGHGASVGGALSIAISASIGRGRDQGVIWLGPRNDGYLYSTADSCGWWYGAAGSVQYVFGDHSLRVDNQPVWHAGNLTPLDRSAGGWMASDVHFSPGARLVLSEGSPGAPSLTFENDGAPDTGLYHVADGQFGVTCNSQPIVGFAPDGTRFTSNVFGPTPAAGDRSTRFATTEWVLSALSSSSIGQIVFEPRTTTRAGFLKANGSLLERADYPALWAYAQASGTLISDDAWWAGQSGCFSTGTTGTNFRIPELRGEFLRCLDDGRGLDANRAPGSLQLSQNAKHAHDATSAIGGSHTHGAWTDSGGAHDHGIGQNPHAHDVWTGAVAVAGTVPGAGMGPFNGRITNARSDPAYADVWIQANGAHVHGVGTYPAGDHNHAIAVQPSGGDEARPRSIALLAMIRAY</sequence>
<dbReference type="EMBL" id="CP104214">
    <property type="protein sequence ID" value="UWX70335.1"/>
    <property type="molecule type" value="Genomic_DNA"/>
</dbReference>
<protein>
    <submittedName>
        <fullName evidence="2">Phage tail protein</fullName>
    </submittedName>
</protein>
<feature type="domain" description="Long-tail fiber proximal subunit trimerization" evidence="1">
    <location>
        <begin position="371"/>
        <end position="448"/>
    </location>
</feature>
<dbReference type="AlphaFoldDB" id="A0AB38TSY5"/>
<evidence type="ECO:0000313" key="2">
    <source>
        <dbReference type="EMBL" id="UWX70335.1"/>
    </source>
</evidence>
<dbReference type="InterPro" id="IPR037053">
    <property type="entry name" value="Phage_tail_collar_dom_sf"/>
</dbReference>
<proteinExistence type="predicted"/>
<name>A0AB38TSY5_BURGA</name>
<gene>
    <name evidence="2" type="ORF">NYZ96_00715</name>
</gene>
<dbReference type="Pfam" id="PF21446">
    <property type="entry name" value="Gp34_trimer"/>
    <property type="match status" value="1"/>
</dbReference>
<dbReference type="InterPro" id="IPR048390">
    <property type="entry name" value="Gp34_trimer"/>
</dbReference>
<reference evidence="2" key="1">
    <citation type="submission" date="2022-09" db="EMBL/GenBank/DDBJ databases">
        <title>Genomic of Burkholderia gladioli.</title>
        <authorList>
            <person name="Wu H."/>
        </authorList>
    </citation>
    <scope>NUCLEOTIDE SEQUENCE</scope>
    <source>
        <strain evidence="2">ZN-S4</strain>
    </source>
</reference>
<evidence type="ECO:0000259" key="1">
    <source>
        <dbReference type="Pfam" id="PF21446"/>
    </source>
</evidence>
<dbReference type="RefSeq" id="WP_186202265.1">
    <property type="nucleotide sequence ID" value="NZ_CADFBR010000001.1"/>
</dbReference>
<organism evidence="2 3">
    <name type="scientific">Burkholderia gladioli</name>
    <name type="common">Pseudomonas marginata</name>
    <name type="synonym">Phytomonas marginata</name>
    <dbReference type="NCBI Taxonomy" id="28095"/>
    <lineage>
        <taxon>Bacteria</taxon>
        <taxon>Pseudomonadati</taxon>
        <taxon>Pseudomonadota</taxon>
        <taxon>Betaproteobacteria</taxon>
        <taxon>Burkholderiales</taxon>
        <taxon>Burkholderiaceae</taxon>
        <taxon>Burkholderia</taxon>
    </lineage>
</organism>
<dbReference type="Gene3D" id="3.90.1340.10">
    <property type="entry name" value="Phage tail collar domain"/>
    <property type="match status" value="1"/>
</dbReference>
<accession>A0AB38TSY5</accession>
<evidence type="ECO:0000313" key="3">
    <source>
        <dbReference type="Proteomes" id="UP001059745"/>
    </source>
</evidence>